<feature type="domain" description="RanBP2-type" evidence="6">
    <location>
        <begin position="269"/>
        <end position="298"/>
    </location>
</feature>
<dbReference type="PROSITE" id="PS50199">
    <property type="entry name" value="ZF_RANBP2_2"/>
    <property type="match status" value="2"/>
</dbReference>
<evidence type="ECO:0000256" key="4">
    <source>
        <dbReference type="PROSITE-ProRule" id="PRU00322"/>
    </source>
</evidence>
<dbReference type="KEGG" id="mpp:MICPUCDRAFT_61390"/>
<dbReference type="SMART" id="SM00547">
    <property type="entry name" value="ZnF_RBZ"/>
    <property type="match status" value="2"/>
</dbReference>
<dbReference type="GO" id="GO:0008270">
    <property type="term" value="F:zinc ion binding"/>
    <property type="evidence" value="ECO:0007669"/>
    <property type="project" value="UniProtKB-KW"/>
</dbReference>
<dbReference type="SUPFAM" id="SSF90209">
    <property type="entry name" value="Ran binding protein zinc finger-like"/>
    <property type="match status" value="2"/>
</dbReference>
<evidence type="ECO:0000313" key="8">
    <source>
        <dbReference type="Proteomes" id="UP000001876"/>
    </source>
</evidence>
<feature type="compositionally biased region" description="Basic and acidic residues" evidence="5">
    <location>
        <begin position="28"/>
        <end position="120"/>
    </location>
</feature>
<evidence type="ECO:0000259" key="6">
    <source>
        <dbReference type="PROSITE" id="PS50199"/>
    </source>
</evidence>
<keyword evidence="1" id="KW-0479">Metal-binding</keyword>
<dbReference type="GeneID" id="9680702"/>
<dbReference type="InterPro" id="IPR036443">
    <property type="entry name" value="Znf_RanBP2_sf"/>
</dbReference>
<feature type="compositionally biased region" description="Basic and acidic residues" evidence="5">
    <location>
        <begin position="1"/>
        <end position="19"/>
    </location>
</feature>
<proteinExistence type="predicted"/>
<name>C1MHM6_MICPC</name>
<protein>
    <submittedName>
        <fullName evidence="7">Predicted protein</fullName>
    </submittedName>
</protein>
<dbReference type="PROSITE" id="PS01358">
    <property type="entry name" value="ZF_RANBP2_1"/>
    <property type="match status" value="2"/>
</dbReference>
<dbReference type="Proteomes" id="UP000001876">
    <property type="component" value="Unassembled WGS sequence"/>
</dbReference>
<keyword evidence="8" id="KW-1185">Reference proteome</keyword>
<feature type="region of interest" description="Disordered" evidence="5">
    <location>
        <begin position="1"/>
        <end position="163"/>
    </location>
</feature>
<keyword evidence="2 4" id="KW-0863">Zinc-finger</keyword>
<evidence type="ECO:0000256" key="1">
    <source>
        <dbReference type="ARBA" id="ARBA00022723"/>
    </source>
</evidence>
<evidence type="ECO:0000313" key="7">
    <source>
        <dbReference type="EMBL" id="EEH60234.1"/>
    </source>
</evidence>
<reference evidence="7 8" key="1">
    <citation type="journal article" date="2009" name="Science">
        <title>Green evolution and dynamic adaptations revealed by genomes of the marine picoeukaryotes Micromonas.</title>
        <authorList>
            <person name="Worden A.Z."/>
            <person name="Lee J.H."/>
            <person name="Mock T."/>
            <person name="Rouze P."/>
            <person name="Simmons M.P."/>
            <person name="Aerts A.L."/>
            <person name="Allen A.E."/>
            <person name="Cuvelier M.L."/>
            <person name="Derelle E."/>
            <person name="Everett M.V."/>
            <person name="Foulon E."/>
            <person name="Grimwood J."/>
            <person name="Gundlach H."/>
            <person name="Henrissat B."/>
            <person name="Napoli C."/>
            <person name="McDonald S.M."/>
            <person name="Parker M.S."/>
            <person name="Rombauts S."/>
            <person name="Salamov A."/>
            <person name="Von Dassow P."/>
            <person name="Badger J.H."/>
            <person name="Coutinho P.M."/>
            <person name="Demir E."/>
            <person name="Dubchak I."/>
            <person name="Gentemann C."/>
            <person name="Eikrem W."/>
            <person name="Gready J.E."/>
            <person name="John U."/>
            <person name="Lanier W."/>
            <person name="Lindquist E.A."/>
            <person name="Lucas S."/>
            <person name="Mayer K.F."/>
            <person name="Moreau H."/>
            <person name="Not F."/>
            <person name="Otillar R."/>
            <person name="Panaud O."/>
            <person name="Pangilinan J."/>
            <person name="Paulsen I."/>
            <person name="Piegu B."/>
            <person name="Poliakov A."/>
            <person name="Robbens S."/>
            <person name="Schmutz J."/>
            <person name="Toulza E."/>
            <person name="Wyss T."/>
            <person name="Zelensky A."/>
            <person name="Zhou K."/>
            <person name="Armbrust E.V."/>
            <person name="Bhattacharya D."/>
            <person name="Goodenough U.W."/>
            <person name="Van de Peer Y."/>
            <person name="Grigoriev I.V."/>
        </authorList>
    </citation>
    <scope>NUCLEOTIDE SEQUENCE [LARGE SCALE GENOMIC DNA]</scope>
    <source>
        <strain evidence="7 8">CCMP1545</strain>
    </source>
</reference>
<sequence length="326" mass="37089">MGDRGFHRRDTGWDNRDSRGAGPPDARGSWEGRGSDRQRHQHYQHDGRRGNSRDRDVGFDRGGREDYGGHRMASRDRGGGRDDYIDRRGAREPERLLPERSWRDEQMQLNDRRNYDRRESVPAAGRQQQQQANREIEISRRVDERRSPSYSESDSSETEYTRKPRKWEVTLTPEQQLEALDLWLKANPEVAKDVEMLDNRSKGINNKPPPFFQEGDWLCATCNEHNWKNRMDCRGCGAPASAEKITELQAQKARVAVAQAAKPQAPNAKPGDWMCVGCTSTNYASKKNCFRCNTSKPNEWVCAVCNSISTGVENTTCGVCVSQGVP</sequence>
<evidence type="ECO:0000256" key="2">
    <source>
        <dbReference type="ARBA" id="ARBA00022771"/>
    </source>
</evidence>
<dbReference type="RefSeq" id="XP_003054982.1">
    <property type="nucleotide sequence ID" value="XM_003054936.1"/>
</dbReference>
<dbReference type="OMA" id="KPNEWVC"/>
<dbReference type="STRING" id="564608.C1MHM6"/>
<feature type="compositionally biased region" description="Basic and acidic residues" evidence="5">
    <location>
        <begin position="134"/>
        <end position="147"/>
    </location>
</feature>
<feature type="domain" description="RanBP2-type" evidence="6">
    <location>
        <begin position="213"/>
        <end position="242"/>
    </location>
</feature>
<keyword evidence="3" id="KW-0862">Zinc</keyword>
<organism evidence="8">
    <name type="scientific">Micromonas pusilla (strain CCMP1545)</name>
    <name type="common">Picoplanktonic green alga</name>
    <dbReference type="NCBI Taxonomy" id="564608"/>
    <lineage>
        <taxon>Eukaryota</taxon>
        <taxon>Viridiplantae</taxon>
        <taxon>Chlorophyta</taxon>
        <taxon>Mamiellophyceae</taxon>
        <taxon>Mamiellales</taxon>
        <taxon>Mamiellaceae</taxon>
        <taxon>Micromonas</taxon>
    </lineage>
</organism>
<gene>
    <name evidence="7" type="ORF">MICPUCDRAFT_61390</name>
</gene>
<dbReference type="OrthoDB" id="448399at2759"/>
<evidence type="ECO:0000256" key="3">
    <source>
        <dbReference type="ARBA" id="ARBA00022833"/>
    </source>
</evidence>
<dbReference type="EMBL" id="GG663735">
    <property type="protein sequence ID" value="EEH60234.1"/>
    <property type="molecule type" value="Genomic_DNA"/>
</dbReference>
<dbReference type="AlphaFoldDB" id="C1MHM6"/>
<dbReference type="InterPro" id="IPR001876">
    <property type="entry name" value="Znf_RanBP2"/>
</dbReference>
<accession>C1MHM6</accession>
<dbReference type="Gene3D" id="4.10.1060.10">
    <property type="entry name" value="Zinc finger, RanBP2-type"/>
    <property type="match status" value="2"/>
</dbReference>
<evidence type="ECO:0000256" key="5">
    <source>
        <dbReference type="SAM" id="MobiDB-lite"/>
    </source>
</evidence>